<feature type="domain" description="FLZ-type" evidence="3">
    <location>
        <begin position="84"/>
        <end position="106"/>
    </location>
</feature>
<evidence type="ECO:0000313" key="5">
    <source>
        <dbReference type="Proteomes" id="UP000287651"/>
    </source>
</evidence>
<keyword evidence="2" id="KW-0479">Metal-binding</keyword>
<dbReference type="Pfam" id="PF04570">
    <property type="entry name" value="zf-FLZ"/>
    <property type="match status" value="1"/>
</dbReference>
<evidence type="ECO:0000256" key="2">
    <source>
        <dbReference type="ARBA" id="ARBA00022723"/>
    </source>
</evidence>
<proteinExistence type="inferred from homology"/>
<dbReference type="Proteomes" id="UP000287651">
    <property type="component" value="Unassembled WGS sequence"/>
</dbReference>
<dbReference type="GO" id="GO:0046872">
    <property type="term" value="F:metal ion binding"/>
    <property type="evidence" value="ECO:0007669"/>
    <property type="project" value="UniProtKB-KW"/>
</dbReference>
<evidence type="ECO:0000313" key="4">
    <source>
        <dbReference type="EMBL" id="RRT49703.1"/>
    </source>
</evidence>
<gene>
    <name evidence="4" type="ORF">B296_00045185</name>
</gene>
<accession>A0A426YDC7</accession>
<dbReference type="InterPro" id="IPR007650">
    <property type="entry name" value="Zf-FLZ_dom"/>
</dbReference>
<evidence type="ECO:0000259" key="3">
    <source>
        <dbReference type="Pfam" id="PF04570"/>
    </source>
</evidence>
<sequence>MDNEDKLPSSPKSPNLLLRCITRVPSPLKPWLRHPDCKERRGAAAAIGYGRIKRSLGSTKELDQVHPYHKQNLPHEERFSTFHLYEFFFPFCSVECRCRQIFMDEESGRRDNCSLDAELQAERGRPRVAARKGRATAGGFAY</sequence>
<evidence type="ECO:0000256" key="1">
    <source>
        <dbReference type="ARBA" id="ARBA00009374"/>
    </source>
</evidence>
<comment type="caution">
    <text evidence="4">The sequence shown here is derived from an EMBL/GenBank/DDBJ whole genome shotgun (WGS) entry which is preliminary data.</text>
</comment>
<name>A0A426YDC7_ENSVE</name>
<organism evidence="4 5">
    <name type="scientific">Ensete ventricosum</name>
    <name type="common">Abyssinian banana</name>
    <name type="synonym">Musa ensete</name>
    <dbReference type="NCBI Taxonomy" id="4639"/>
    <lineage>
        <taxon>Eukaryota</taxon>
        <taxon>Viridiplantae</taxon>
        <taxon>Streptophyta</taxon>
        <taxon>Embryophyta</taxon>
        <taxon>Tracheophyta</taxon>
        <taxon>Spermatophyta</taxon>
        <taxon>Magnoliopsida</taxon>
        <taxon>Liliopsida</taxon>
        <taxon>Zingiberales</taxon>
        <taxon>Musaceae</taxon>
        <taxon>Ensete</taxon>
    </lineage>
</organism>
<reference evidence="4 5" key="1">
    <citation type="journal article" date="2014" name="Agronomy (Basel)">
        <title>A Draft Genome Sequence for Ensete ventricosum, the Drought-Tolerant Tree Against Hunger.</title>
        <authorList>
            <person name="Harrison J."/>
            <person name="Moore K.A."/>
            <person name="Paszkiewicz K."/>
            <person name="Jones T."/>
            <person name="Grant M."/>
            <person name="Ambacheew D."/>
            <person name="Muzemil S."/>
            <person name="Studholme D.J."/>
        </authorList>
    </citation>
    <scope>NUCLEOTIDE SEQUENCE [LARGE SCALE GENOMIC DNA]</scope>
</reference>
<dbReference type="EMBL" id="AMZH03013172">
    <property type="protein sequence ID" value="RRT49703.1"/>
    <property type="molecule type" value="Genomic_DNA"/>
</dbReference>
<protein>
    <recommendedName>
        <fullName evidence="3">FLZ-type domain-containing protein</fullName>
    </recommendedName>
</protein>
<dbReference type="AlphaFoldDB" id="A0A426YDC7"/>
<comment type="similarity">
    <text evidence="1">Belongs to the FLZ family.</text>
</comment>